<keyword evidence="5 8" id="KW-0808">Transferase</keyword>
<accession>A0A068S0I8</accession>
<comment type="function">
    <text evidence="1">Stereospecific condensation of phosphoenolpyruvate (PEP) and D-erythrose-4-phosphate (E4P) giving rise to 3-deoxy-D-arabino-heptulosonate-7-phosphate (DAHP).</text>
</comment>
<dbReference type="VEuPathDB" id="FungiDB:LCOR_06983.1"/>
<dbReference type="InterPro" id="IPR013785">
    <property type="entry name" value="Aldolase_TIM"/>
</dbReference>
<dbReference type="EC" id="2.5.1.54" evidence="8"/>
<comment type="catalytic activity">
    <reaction evidence="7 8">
        <text>D-erythrose 4-phosphate + phosphoenolpyruvate + H2O = 7-phospho-2-dehydro-3-deoxy-D-arabino-heptonate + phosphate</text>
        <dbReference type="Rhea" id="RHEA:14717"/>
        <dbReference type="ChEBI" id="CHEBI:15377"/>
        <dbReference type="ChEBI" id="CHEBI:16897"/>
        <dbReference type="ChEBI" id="CHEBI:43474"/>
        <dbReference type="ChEBI" id="CHEBI:58394"/>
        <dbReference type="ChEBI" id="CHEBI:58702"/>
        <dbReference type="EC" id="2.5.1.54"/>
    </reaction>
</comment>
<comment type="caution">
    <text evidence="10">The sequence shown here is derived from an EMBL/GenBank/DDBJ whole genome shotgun (WGS) entry which is preliminary data.</text>
</comment>
<reference evidence="10" key="1">
    <citation type="submission" date="2013-08" db="EMBL/GenBank/DDBJ databases">
        <title>Gene expansion shapes genome architecture in the human pathogen Lichtheimia corymbifera: an evolutionary genomics analysis in the ancient terrestrial Mucorales (Mucoromycotina).</title>
        <authorList>
            <person name="Schwartze V.U."/>
            <person name="Winter S."/>
            <person name="Shelest E."/>
            <person name="Marcet-Houben M."/>
            <person name="Horn F."/>
            <person name="Wehner S."/>
            <person name="Hoffmann K."/>
            <person name="Riege K."/>
            <person name="Sammeth M."/>
            <person name="Nowrousian M."/>
            <person name="Valiante V."/>
            <person name="Linde J."/>
            <person name="Jacobsen I.D."/>
            <person name="Marz M."/>
            <person name="Brakhage A.A."/>
            <person name="Gabaldon T."/>
            <person name="Bocker S."/>
            <person name="Voigt K."/>
        </authorList>
    </citation>
    <scope>NUCLEOTIDE SEQUENCE [LARGE SCALE GENOMIC DNA]</scope>
    <source>
        <strain evidence="10">FSU 9682</strain>
    </source>
</reference>
<dbReference type="STRING" id="1263082.A0A068S0I8"/>
<dbReference type="GO" id="GO:0003849">
    <property type="term" value="F:3-deoxy-7-phosphoheptulonate synthase activity"/>
    <property type="evidence" value="ECO:0007669"/>
    <property type="project" value="UniProtKB-EC"/>
</dbReference>
<evidence type="ECO:0000256" key="6">
    <source>
        <dbReference type="ARBA" id="ARBA00023141"/>
    </source>
</evidence>
<evidence type="ECO:0000256" key="8">
    <source>
        <dbReference type="PIRNR" id="PIRNR001361"/>
    </source>
</evidence>
<dbReference type="PANTHER" id="PTHR21225">
    <property type="entry name" value="PHOSPHO-2-DEHYDRO-3-DEOXYHEPTONATE ALDOLASE DAHP SYNTHETASE"/>
    <property type="match status" value="1"/>
</dbReference>
<gene>
    <name evidence="10" type="ORF">LCOR_06983.1</name>
</gene>
<dbReference type="InterPro" id="IPR006219">
    <property type="entry name" value="DAHP_synth_1"/>
</dbReference>
<dbReference type="Proteomes" id="UP000027586">
    <property type="component" value="Unassembled WGS sequence"/>
</dbReference>
<dbReference type="AlphaFoldDB" id="A0A068S0I8"/>
<dbReference type="NCBIfam" id="NF009395">
    <property type="entry name" value="PRK12755.1"/>
    <property type="match status" value="1"/>
</dbReference>
<comment type="pathway">
    <text evidence="2">Metabolic intermediate biosynthesis; chorismate biosynthesis; chorismate from D-erythrose 4-phosphate and phosphoenolpyruvate: step 1/7.</text>
</comment>
<organism evidence="10 11">
    <name type="scientific">Lichtheimia corymbifera JMRC:FSU:9682</name>
    <dbReference type="NCBI Taxonomy" id="1263082"/>
    <lineage>
        <taxon>Eukaryota</taxon>
        <taxon>Fungi</taxon>
        <taxon>Fungi incertae sedis</taxon>
        <taxon>Mucoromycota</taxon>
        <taxon>Mucoromycotina</taxon>
        <taxon>Mucoromycetes</taxon>
        <taxon>Mucorales</taxon>
        <taxon>Lichtheimiaceae</taxon>
        <taxon>Lichtheimia</taxon>
    </lineage>
</organism>
<evidence type="ECO:0000256" key="4">
    <source>
        <dbReference type="ARBA" id="ARBA00022605"/>
    </source>
</evidence>
<sequence>MAFNLSRTVYTEALNELDDKRIKCIKPLIPPQILMEDIPLTLKAAQTILNGRVAAENVIKGKDDRLLVVVGPCSIHDVEAAKEYATRLVEYAETVKDDLLIVMRVYFEKPRTTVGWKGLINDPALNNSYQINKGLRLARQLLLDLNEMGIPTGCEFLDTISPQYTGDLVSWGAIGARTTESQVHRELASGLSCPVGFKNGTDGGITVAMDAIKAASNGHHFLSVTKQGLSAIVQTHGNDACHVILRGGASGPNYEIEDVKKAAQALEKNKLPARVMIDCSHGNSNKDYKRQPIVAECIAAQLGNPNETGDNIVGVMVESHLVEGRQDIPGEGIHRLTYGQSITDACISFDDTVKVLDKLAQGVRDRRVARLAA</sequence>
<comment type="similarity">
    <text evidence="3 8">Belongs to the class-I DAHP synthase family.</text>
</comment>
<dbReference type="GO" id="GO:0005737">
    <property type="term" value="C:cytoplasm"/>
    <property type="evidence" value="ECO:0007669"/>
    <property type="project" value="TreeGrafter"/>
</dbReference>
<evidence type="ECO:0000256" key="7">
    <source>
        <dbReference type="ARBA" id="ARBA00047508"/>
    </source>
</evidence>
<keyword evidence="6 8" id="KW-0057">Aromatic amino acid biosynthesis</keyword>
<dbReference type="GO" id="GO:0008652">
    <property type="term" value="P:amino acid biosynthetic process"/>
    <property type="evidence" value="ECO:0007669"/>
    <property type="project" value="UniProtKB-KW"/>
</dbReference>
<name>A0A068S0I8_9FUNG</name>
<dbReference type="GO" id="GO:0009073">
    <property type="term" value="P:aromatic amino acid family biosynthetic process"/>
    <property type="evidence" value="ECO:0007669"/>
    <property type="project" value="UniProtKB-KW"/>
</dbReference>
<dbReference type="Pfam" id="PF00793">
    <property type="entry name" value="DAHP_synth_1"/>
    <property type="match status" value="1"/>
</dbReference>
<evidence type="ECO:0000256" key="5">
    <source>
        <dbReference type="ARBA" id="ARBA00022679"/>
    </source>
</evidence>
<dbReference type="FunFam" id="3.20.20.70:FF:000005">
    <property type="entry name" value="Phospho-2-dehydro-3-deoxyheptonate aldolase"/>
    <property type="match status" value="1"/>
</dbReference>
<evidence type="ECO:0000259" key="9">
    <source>
        <dbReference type="Pfam" id="PF00793"/>
    </source>
</evidence>
<dbReference type="SUPFAM" id="SSF51569">
    <property type="entry name" value="Aldolase"/>
    <property type="match status" value="1"/>
</dbReference>
<dbReference type="PANTHER" id="PTHR21225:SF12">
    <property type="entry name" value="PHOSPHO-2-DEHYDRO-3-DEOXYHEPTONATE ALDOLASE, TYROSINE-INHIBITED"/>
    <property type="match status" value="1"/>
</dbReference>
<evidence type="ECO:0000256" key="1">
    <source>
        <dbReference type="ARBA" id="ARBA00003726"/>
    </source>
</evidence>
<dbReference type="EMBL" id="CBTN010000033">
    <property type="protein sequence ID" value="CDH55883.1"/>
    <property type="molecule type" value="Genomic_DNA"/>
</dbReference>
<dbReference type="NCBIfam" id="TIGR00034">
    <property type="entry name" value="aroFGH"/>
    <property type="match status" value="1"/>
</dbReference>
<evidence type="ECO:0000313" key="10">
    <source>
        <dbReference type="EMBL" id="CDH55883.1"/>
    </source>
</evidence>
<keyword evidence="4 8" id="KW-0028">Amino-acid biosynthesis</keyword>
<proteinExistence type="inferred from homology"/>
<dbReference type="NCBIfam" id="NF009396">
    <property type="entry name" value="PRK12756.1"/>
    <property type="match status" value="1"/>
</dbReference>
<dbReference type="Gene3D" id="3.20.20.70">
    <property type="entry name" value="Aldolase class I"/>
    <property type="match status" value="1"/>
</dbReference>
<evidence type="ECO:0000313" key="11">
    <source>
        <dbReference type="Proteomes" id="UP000027586"/>
    </source>
</evidence>
<protein>
    <recommendedName>
        <fullName evidence="8">Phospho-2-dehydro-3-deoxyheptonate aldolase</fullName>
        <ecNumber evidence="8">2.5.1.54</ecNumber>
    </recommendedName>
</protein>
<dbReference type="OrthoDB" id="4699125at2759"/>
<evidence type="ECO:0000256" key="2">
    <source>
        <dbReference type="ARBA" id="ARBA00004688"/>
    </source>
</evidence>
<evidence type="ECO:0000256" key="3">
    <source>
        <dbReference type="ARBA" id="ARBA00007985"/>
    </source>
</evidence>
<keyword evidence="11" id="KW-1185">Reference proteome</keyword>
<dbReference type="PIRSF" id="PIRSF001361">
    <property type="entry name" value="DAHP_synthase"/>
    <property type="match status" value="1"/>
</dbReference>
<dbReference type="InterPro" id="IPR006218">
    <property type="entry name" value="DAHP1/KDSA"/>
</dbReference>
<feature type="domain" description="DAHP synthetase I/KDSA" evidence="9">
    <location>
        <begin position="56"/>
        <end position="355"/>
    </location>
</feature>